<dbReference type="KEGG" id="moz:MoryE10_35020"/>
<evidence type="ECO:0000313" key="1">
    <source>
        <dbReference type="EMBL" id="BBL72896.1"/>
    </source>
</evidence>
<sequence>MGEVIRFKRPKASEKHAGRGLCASGFHKWEVDKNKPFEVRQGRLMSVYRCVRCGASKVEAR</sequence>
<dbReference type="Proteomes" id="UP000824988">
    <property type="component" value="Chromosome"/>
</dbReference>
<name>A0A8D5AJX8_9GAMM</name>
<proteinExistence type="predicted"/>
<dbReference type="EMBL" id="AP019782">
    <property type="protein sequence ID" value="BBL72896.1"/>
    <property type="molecule type" value="Genomic_DNA"/>
</dbReference>
<organism evidence="1 2">
    <name type="scientific">Methylogaea oryzae</name>
    <dbReference type="NCBI Taxonomy" id="1295382"/>
    <lineage>
        <taxon>Bacteria</taxon>
        <taxon>Pseudomonadati</taxon>
        <taxon>Pseudomonadota</taxon>
        <taxon>Gammaproteobacteria</taxon>
        <taxon>Methylococcales</taxon>
        <taxon>Methylococcaceae</taxon>
        <taxon>Methylogaea</taxon>
    </lineage>
</organism>
<accession>A0A8D5AJX8</accession>
<protein>
    <submittedName>
        <fullName evidence="1">Uncharacterized protein</fullName>
    </submittedName>
</protein>
<keyword evidence="2" id="KW-1185">Reference proteome</keyword>
<evidence type="ECO:0000313" key="2">
    <source>
        <dbReference type="Proteomes" id="UP000824988"/>
    </source>
</evidence>
<reference evidence="1" key="1">
    <citation type="submission" date="2019-06" db="EMBL/GenBank/DDBJ databases">
        <title>Complete genome sequence of Methylogaea oryzae strain JCM16910.</title>
        <authorList>
            <person name="Asakawa S."/>
        </authorList>
    </citation>
    <scope>NUCLEOTIDE SEQUENCE</scope>
    <source>
        <strain evidence="1">E10</strain>
    </source>
</reference>
<dbReference type="RefSeq" id="WP_054772961.1">
    <property type="nucleotide sequence ID" value="NZ_AP019782.1"/>
</dbReference>
<dbReference type="AlphaFoldDB" id="A0A8D5AJX8"/>
<gene>
    <name evidence="1" type="ORF">MoryE10_35020</name>
</gene>